<feature type="compositionally biased region" description="Acidic residues" evidence="1">
    <location>
        <begin position="64"/>
        <end position="75"/>
    </location>
</feature>
<dbReference type="AlphaFoldDB" id="A0A165QZH4"/>
<evidence type="ECO:0000313" key="3">
    <source>
        <dbReference type="Proteomes" id="UP000076727"/>
    </source>
</evidence>
<feature type="compositionally biased region" description="Basic and acidic residues" evidence="1">
    <location>
        <begin position="37"/>
        <end position="46"/>
    </location>
</feature>
<gene>
    <name evidence="2" type="ORF">DAEQUDRAFT_764869</name>
</gene>
<feature type="compositionally biased region" description="Low complexity" evidence="1">
    <location>
        <begin position="90"/>
        <end position="106"/>
    </location>
</feature>
<reference evidence="2 3" key="1">
    <citation type="journal article" date="2016" name="Mol. Biol. Evol.">
        <title>Comparative Genomics of Early-Diverging Mushroom-Forming Fungi Provides Insights into the Origins of Lignocellulose Decay Capabilities.</title>
        <authorList>
            <person name="Nagy L.G."/>
            <person name="Riley R."/>
            <person name="Tritt A."/>
            <person name="Adam C."/>
            <person name="Daum C."/>
            <person name="Floudas D."/>
            <person name="Sun H."/>
            <person name="Yadav J.S."/>
            <person name="Pangilinan J."/>
            <person name="Larsson K.H."/>
            <person name="Matsuura K."/>
            <person name="Barry K."/>
            <person name="Labutti K."/>
            <person name="Kuo R."/>
            <person name="Ohm R.A."/>
            <person name="Bhattacharya S.S."/>
            <person name="Shirouzu T."/>
            <person name="Yoshinaga Y."/>
            <person name="Martin F.M."/>
            <person name="Grigoriev I.V."/>
            <person name="Hibbett D.S."/>
        </authorList>
    </citation>
    <scope>NUCLEOTIDE SEQUENCE [LARGE SCALE GENOMIC DNA]</scope>
    <source>
        <strain evidence="2 3">L-15889</strain>
    </source>
</reference>
<sequence length="412" mass="45548">MPLKIKIPKQPTQGPESSQSIKPSKRRVYSEEEDDYPRDATDEPVTRPRPKRARTYESRGTDEAIPDEGEDEVEVNVDTLDDRAVNPLRTAASGGHSSSTSPAPTKSSRRSGKSERRGSTASSSRQKRKMRQVVWTDDEDEDADPLGLTAMDPDDDEFEPEPAVSKRSAGKTKATKANPKLSRTKAKVEEKEIVIRDERKLLPSESPVPKDKPSTSRLPLKRAPSSDEIPGGNSATAALDVPEDTAANTEEAEPPPPKKRKLPPIKKNKTSTVPSTPAVAKPATNAPKVDTPTPSKDPNGPVGVAARKPAASMGAADFDLRDANVYAQLFNKPVKQQPDSGLNRRQREEERRRQLNNMRDEARAKRAEEAKQTFDLQAAHEKILRFEEKLRAHNSIALYPNVLGAFWKDPRR</sequence>
<feature type="region of interest" description="Disordered" evidence="1">
    <location>
        <begin position="1"/>
        <end position="311"/>
    </location>
</feature>
<dbReference type="OrthoDB" id="3362703at2759"/>
<feature type="compositionally biased region" description="Polar residues" evidence="1">
    <location>
        <begin position="10"/>
        <end position="22"/>
    </location>
</feature>
<proteinExistence type="predicted"/>
<evidence type="ECO:0000313" key="2">
    <source>
        <dbReference type="EMBL" id="KZT70119.1"/>
    </source>
</evidence>
<feature type="compositionally biased region" description="Basic and acidic residues" evidence="1">
    <location>
        <begin position="345"/>
        <end position="368"/>
    </location>
</feature>
<feature type="compositionally biased region" description="Basic and acidic residues" evidence="1">
    <location>
        <begin position="186"/>
        <end position="214"/>
    </location>
</feature>
<accession>A0A165QZH4</accession>
<dbReference type="EMBL" id="KV429053">
    <property type="protein sequence ID" value="KZT70119.1"/>
    <property type="molecule type" value="Genomic_DNA"/>
</dbReference>
<evidence type="ECO:0000256" key="1">
    <source>
        <dbReference type="SAM" id="MobiDB-lite"/>
    </source>
</evidence>
<organism evidence="2 3">
    <name type="scientific">Daedalea quercina L-15889</name>
    <dbReference type="NCBI Taxonomy" id="1314783"/>
    <lineage>
        <taxon>Eukaryota</taxon>
        <taxon>Fungi</taxon>
        <taxon>Dikarya</taxon>
        <taxon>Basidiomycota</taxon>
        <taxon>Agaricomycotina</taxon>
        <taxon>Agaricomycetes</taxon>
        <taxon>Polyporales</taxon>
        <taxon>Fomitopsis</taxon>
    </lineage>
</organism>
<feature type="region of interest" description="Disordered" evidence="1">
    <location>
        <begin position="330"/>
        <end position="368"/>
    </location>
</feature>
<keyword evidence="3" id="KW-1185">Reference proteome</keyword>
<name>A0A165QZH4_9APHY</name>
<protein>
    <submittedName>
        <fullName evidence="2">Uncharacterized protein</fullName>
    </submittedName>
</protein>
<dbReference type="Proteomes" id="UP000076727">
    <property type="component" value="Unassembled WGS sequence"/>
</dbReference>
<feature type="compositionally biased region" description="Basic residues" evidence="1">
    <location>
        <begin position="257"/>
        <end position="269"/>
    </location>
</feature>